<protein>
    <submittedName>
        <fullName evidence="2">ATP-binding protein</fullName>
    </submittedName>
</protein>
<evidence type="ECO:0000313" key="2">
    <source>
        <dbReference type="EMBL" id="MEL1252165.1"/>
    </source>
</evidence>
<dbReference type="SMART" id="SM00382">
    <property type="entry name" value="AAA"/>
    <property type="match status" value="1"/>
</dbReference>
<evidence type="ECO:0000313" key="3">
    <source>
        <dbReference type="Proteomes" id="UP001485226"/>
    </source>
</evidence>
<feature type="domain" description="AAA+ ATPase" evidence="1">
    <location>
        <begin position="311"/>
        <end position="493"/>
    </location>
</feature>
<dbReference type="RefSeq" id="WP_341688260.1">
    <property type="nucleotide sequence ID" value="NZ_JBBYHS010000001.1"/>
</dbReference>
<proteinExistence type="predicted"/>
<comment type="caution">
    <text evidence="2">The sequence shown here is derived from an EMBL/GenBank/DDBJ whole genome shotgun (WGS) entry which is preliminary data.</text>
</comment>
<keyword evidence="3" id="KW-1185">Reference proteome</keyword>
<evidence type="ECO:0000259" key="1">
    <source>
        <dbReference type="SMART" id="SM00382"/>
    </source>
</evidence>
<keyword evidence="2" id="KW-0547">Nucleotide-binding</keyword>
<dbReference type="EMBL" id="JBBYHS010000001">
    <property type="protein sequence ID" value="MEL1252165.1"/>
    <property type="molecule type" value="Genomic_DNA"/>
</dbReference>
<gene>
    <name evidence="2" type="ORF">AAEO57_00145</name>
</gene>
<dbReference type="InterPro" id="IPR027417">
    <property type="entry name" value="P-loop_NTPase"/>
</dbReference>
<dbReference type="InterPro" id="IPR003593">
    <property type="entry name" value="AAA+_ATPase"/>
</dbReference>
<dbReference type="GO" id="GO:0005524">
    <property type="term" value="F:ATP binding"/>
    <property type="evidence" value="ECO:0007669"/>
    <property type="project" value="UniProtKB-KW"/>
</dbReference>
<accession>A0ABU9II97</accession>
<dbReference type="Proteomes" id="UP001485226">
    <property type="component" value="Unassembled WGS sequence"/>
</dbReference>
<name>A0ABU9II97_9FLAO</name>
<organism evidence="2 3">
    <name type="scientific">Flavobacterium calami</name>
    <dbReference type="NCBI Taxonomy" id="3139144"/>
    <lineage>
        <taxon>Bacteria</taxon>
        <taxon>Pseudomonadati</taxon>
        <taxon>Bacteroidota</taxon>
        <taxon>Flavobacteriia</taxon>
        <taxon>Flavobacteriales</taxon>
        <taxon>Flavobacteriaceae</taxon>
        <taxon>Flavobacterium</taxon>
    </lineage>
</organism>
<sequence length="2157" mass="251373">MTNRKAIPDADLSSAGDDFHIMWTIKKSLELLNFNNEGLKGITIEGVEENLSKKVDPYGEKFLGIDLTEYFGGDDFASAESIVISQLKYSTRRVNENFTYSKLYEGKKAGSYDGSIIHRLASIFKTFLDEFGREEAIKKIKIKLVSNRNINVSQLDHITLIQKFLDRNKREVSFNAVLGEFPKIPKEPFTKLRTASKLSLKDFTDFIRLLDFEDCGTSSRQSLKFELVRSISKASLKSNNQFNSLFKLIWDKMMPESREERTMTMIDIVANFGFSSIENLFPVSQNFENNVKLIQREQLDEITAVIGNNEFHLPICIHGGAGMGKSTIVQQIKNALPDYCECVLFDCYGAGKYQNPEDKRHLHRNAILFLANELAKNIGTEFLLLQNESDDVYLRELIKRIRNGIEIIRLRNPQAYLVIIIDAADNSITASKNSGERSFVEDILNIEIPDGCRIIATCRTYRKATLNLPNKFIDIDLKPFSTEETKLFAKNNFSGITDEEVLEFHKYTGGIPRVQFYSLSLKKEGINEVINYLKPNGKEVGNLILDKIEEALIRIGKDKKNLVDLFFKLLIALPRPVPIEYLSELMKVEINFLKDLSADIWNGLILDEDFFSFRDEDFENYISETYQITLEERQQITEKLIVKSETDEYASVNLGSFLFTSEYKKELTDIVLNRKFLAVPKDPIRNKQVYVNRTKLALKVSKDIHDDLTYFKLLFIAAEESKTDKALSQLLIKYPDLVSRFGDEVSLSRLKLKSDEKPWAGAFHLKLAGIYSRSPENKEIVLKHLKTAREWLNWRRQKKKDELSDYPISSLDIAYETEAVLQTLGLTRAIRTINSWKPKGVRLSAGNYLIDNVFCFSPEKKIEEWLKYPNFRIDVKLFIICKLFQHNKSIDFDLDSIARFLGIVLNRIEIKFEENFLQLIIQFCGVLAYHKIDSQIILNILNSIKTKQLERIPSFRNSYSHENEEISMDINLFKETLILSLNNEDADIENFYPEKFKNISKVVEYEKRNSLENDKKEFALFFKYAISIYQLHSDILTGRVNEPDCLSKFEKICDSICSDYELRYQSRYQAKDRFLFLSGKLTETALLLDAKADKIKFIIKSFDGQTNKLNLRLEVLGKISLQKELLKVSLILLSESDKIIKDSEMAGKEAVDSYIKCLILSSKVDNFFSKYFFDEAIKATSDIDSEAFTQIKTIYYLSEIGIVEANPKLAYEYSRFIEYCDVKLGSYDKDIFPYNVGLLGIANFDMPSMLASACRWHHKNMIDLGDEMISLLGTALEKGFIDHILASSLLSLKTNYNYKELELLYSSLIDKFDYAADSDQKSKFVRSLFNDLRLAKDQSFVTGIYKQIKSGKFLERDAVSDVKQYVDFLDLLKEKTISTTQTDIFKKEVFLHHINLDELNYTSIKGIEEAIVFIISNDKSSYNQRWAIEHFLSDVVNKCSPDQYISFLDALVDVDDKLLNFDAFENTIEKAINDWSYYPGVNIWKQEKFKYVLLTKLNHFDHGDRFSIWSVRQFANLFSIDDLQLADNLVEILPQKIDLLSDESIYSAFELIKIKLSQKTNEELLIWVLERWNLKIKSDIAEGNWTEELIPTANADENIAQMLRFILGHPSKELRWRAVHSIRRLVNFGDVKIIKILLDSQNRTECFPFQNKKFIFYWMSSKLYLWIALNRISIENPSTIIAFKDLFYKELISERLPHVLIRHYIKKTCLDLYAFDNSIYSDKEFQDIQQINKSRLEYIEEEKYKREQRKYSSKSEKEWQFDFDALDTLPYWYNRVGDLFNLSEYDVADVADMFITEKWGYTGNPNKDDYIREQLYESDWHKTRNQKGNIPEIESLSTYLEYHAMYCAADFLLENEALLKSDSAWETWESWLDSKANSFDNFWLSDLRDPVPLQHKYWKNNIINFDKEWRDSIPEEYFDEFVGFLNNGKNTFLIVNGGIKRNVGVNEETISVRSCLVSNKGADALLRALHSTKDSYDYTIPYEEENDDTSQYDRQSICQDGFFLNGWLTDVRTEYEGLDSDDPFFNGTSKGYIKFGKKVDALFNIEYDNLFKKSYIKNSLISISENWNEIHNEDYRHRKYDTELRTSGSIFSVKDEFILNFLRAEQKSLIIRCVIDRQLEEREYRKREDDNRNRVKLYLIRPDGTVKTLRGRNYKIG</sequence>
<dbReference type="Gene3D" id="3.40.50.300">
    <property type="entry name" value="P-loop containing nucleotide triphosphate hydrolases"/>
    <property type="match status" value="1"/>
</dbReference>
<reference evidence="2 3" key="1">
    <citation type="submission" date="2024-04" db="EMBL/GenBank/DDBJ databases">
        <title>Flavobacterium sp. DGU38 16S ribosomal RNA gene Genome sequencing and assembly.</title>
        <authorList>
            <person name="Park S."/>
        </authorList>
    </citation>
    <scope>NUCLEOTIDE SEQUENCE [LARGE SCALE GENOMIC DNA]</scope>
    <source>
        <strain evidence="2 3">DGU38</strain>
    </source>
</reference>
<dbReference type="SUPFAM" id="SSF52540">
    <property type="entry name" value="P-loop containing nucleoside triphosphate hydrolases"/>
    <property type="match status" value="1"/>
</dbReference>
<keyword evidence="2" id="KW-0067">ATP-binding</keyword>